<dbReference type="RefSeq" id="WP_344461033.1">
    <property type="nucleotide sequence ID" value="NZ_BAAANT010000003.1"/>
</dbReference>
<feature type="domain" description="HTH arsR-type" evidence="2">
    <location>
        <begin position="7"/>
        <end position="95"/>
    </location>
</feature>
<dbReference type="SUPFAM" id="SSF46785">
    <property type="entry name" value="Winged helix' DNA-binding domain"/>
    <property type="match status" value="1"/>
</dbReference>
<keyword evidence="4" id="KW-1185">Reference proteome</keyword>
<feature type="region of interest" description="Disordered" evidence="1">
    <location>
        <begin position="209"/>
        <end position="234"/>
    </location>
</feature>
<reference evidence="3 4" key="1">
    <citation type="journal article" date="2019" name="Int. J. Syst. Evol. Microbiol.">
        <title>The Global Catalogue of Microorganisms (GCM) 10K type strain sequencing project: providing services to taxonomists for standard genome sequencing and annotation.</title>
        <authorList>
            <consortium name="The Broad Institute Genomics Platform"/>
            <consortium name="The Broad Institute Genome Sequencing Center for Infectious Disease"/>
            <person name="Wu L."/>
            <person name="Ma J."/>
        </authorList>
    </citation>
    <scope>NUCLEOTIDE SEQUENCE [LARGE SCALE GENOMIC DNA]</scope>
    <source>
        <strain evidence="3 4">JCM 14560</strain>
    </source>
</reference>
<dbReference type="Gene3D" id="1.10.10.10">
    <property type="entry name" value="Winged helix-like DNA-binding domain superfamily/Winged helix DNA-binding domain"/>
    <property type="match status" value="1"/>
</dbReference>
<dbReference type="InterPro" id="IPR036388">
    <property type="entry name" value="WH-like_DNA-bd_sf"/>
</dbReference>
<accession>A0ABN2YWI4</accession>
<comment type="caution">
    <text evidence="3">The sequence shown here is derived from an EMBL/GenBank/DDBJ whole genome shotgun (WGS) entry which is preliminary data.</text>
</comment>
<protein>
    <submittedName>
        <fullName evidence="3">Helix-turn-helix domain-containing protein</fullName>
    </submittedName>
</protein>
<evidence type="ECO:0000313" key="4">
    <source>
        <dbReference type="Proteomes" id="UP001422759"/>
    </source>
</evidence>
<dbReference type="InterPro" id="IPR001845">
    <property type="entry name" value="HTH_ArsR_DNA-bd_dom"/>
</dbReference>
<dbReference type="EMBL" id="BAAANT010000003">
    <property type="protein sequence ID" value="GAA2133521.1"/>
    <property type="molecule type" value="Genomic_DNA"/>
</dbReference>
<dbReference type="InterPro" id="IPR036390">
    <property type="entry name" value="WH_DNA-bd_sf"/>
</dbReference>
<evidence type="ECO:0000256" key="1">
    <source>
        <dbReference type="SAM" id="MobiDB-lite"/>
    </source>
</evidence>
<sequence>MENSDPGVHKALAVPARRALLAALTEAAGPLDIRQLADLLGQHITTVRHHLTALVEAGLVRVGTDEAPAGRGRPRRLYEAAPVGEQLDAYRTMVDVLASGYGADRAERAVRAERAGREWGPTAPADGGTLAEQVLAEADRWGFEPELRPGGSAVLLHGCPFQRNAETHPEVVCSVHQGLLDAMADRAGRPGALRLLPFSGPGVCTIELARPGAPAPDDASSGVPDPDDASPGTR</sequence>
<dbReference type="Pfam" id="PF12840">
    <property type="entry name" value="HTH_20"/>
    <property type="match status" value="1"/>
</dbReference>
<organism evidence="3 4">
    <name type="scientific">Kitasatospora kazusensis</name>
    <dbReference type="NCBI Taxonomy" id="407974"/>
    <lineage>
        <taxon>Bacteria</taxon>
        <taxon>Bacillati</taxon>
        <taxon>Actinomycetota</taxon>
        <taxon>Actinomycetes</taxon>
        <taxon>Kitasatosporales</taxon>
        <taxon>Streptomycetaceae</taxon>
        <taxon>Kitasatospora</taxon>
    </lineage>
</organism>
<name>A0ABN2YWI4_9ACTN</name>
<dbReference type="InterPro" id="IPR011991">
    <property type="entry name" value="ArsR-like_HTH"/>
</dbReference>
<dbReference type="SMART" id="SM00418">
    <property type="entry name" value="HTH_ARSR"/>
    <property type="match status" value="1"/>
</dbReference>
<evidence type="ECO:0000313" key="3">
    <source>
        <dbReference type="EMBL" id="GAA2133521.1"/>
    </source>
</evidence>
<proteinExistence type="predicted"/>
<dbReference type="Proteomes" id="UP001422759">
    <property type="component" value="Unassembled WGS sequence"/>
</dbReference>
<gene>
    <name evidence="3" type="ORF">GCM10009760_09800</name>
</gene>
<evidence type="ECO:0000259" key="2">
    <source>
        <dbReference type="SMART" id="SM00418"/>
    </source>
</evidence>
<dbReference type="CDD" id="cd00090">
    <property type="entry name" value="HTH_ARSR"/>
    <property type="match status" value="1"/>
</dbReference>